<evidence type="ECO:0000256" key="2">
    <source>
        <dbReference type="ARBA" id="ARBA00004727"/>
    </source>
</evidence>
<accession>A0ABM1V4Y5</accession>
<comment type="pathway">
    <text evidence="2">Glycan biosynthesis; starch biosynthesis.</text>
</comment>
<keyword evidence="10" id="KW-1185">Reference proteome</keyword>
<dbReference type="PANTHER" id="PTHR46083">
    <property type="match status" value="1"/>
</dbReference>
<organism evidence="10 11">
    <name type="scientific">Solanum pennellii</name>
    <name type="common">Tomato</name>
    <name type="synonym">Lycopersicon pennellii</name>
    <dbReference type="NCBI Taxonomy" id="28526"/>
    <lineage>
        <taxon>Eukaryota</taxon>
        <taxon>Viridiplantae</taxon>
        <taxon>Streptophyta</taxon>
        <taxon>Embryophyta</taxon>
        <taxon>Tracheophyta</taxon>
        <taxon>Spermatophyta</taxon>
        <taxon>Magnoliopsida</taxon>
        <taxon>eudicotyledons</taxon>
        <taxon>Gunneridae</taxon>
        <taxon>Pentapetalae</taxon>
        <taxon>asterids</taxon>
        <taxon>lamiids</taxon>
        <taxon>Solanales</taxon>
        <taxon>Solanaceae</taxon>
        <taxon>Solanoideae</taxon>
        <taxon>Solaneae</taxon>
        <taxon>Solanum</taxon>
        <taxon>Solanum subgen. Lycopersicon</taxon>
    </lineage>
</organism>
<keyword evidence="8" id="KW-1133">Transmembrane helix</keyword>
<dbReference type="InterPro" id="IPR013534">
    <property type="entry name" value="Starch_synth_cat_dom"/>
</dbReference>
<comment type="catalytic activity">
    <reaction evidence="1">
        <text>[(1-&gt;4)-alpha-D-glucosyl](n) + ADP-alpha-D-glucose = [(1-&gt;4)-alpha-D-glucosyl](n+1) + ADP + H(+)</text>
        <dbReference type="Rhea" id="RHEA:18189"/>
        <dbReference type="Rhea" id="RHEA-COMP:9584"/>
        <dbReference type="Rhea" id="RHEA-COMP:9587"/>
        <dbReference type="ChEBI" id="CHEBI:15378"/>
        <dbReference type="ChEBI" id="CHEBI:15444"/>
        <dbReference type="ChEBI" id="CHEBI:57498"/>
        <dbReference type="ChEBI" id="CHEBI:456216"/>
        <dbReference type="EC" id="2.4.1.21"/>
    </reaction>
</comment>
<sequence length="750" mass="84612">MITEMLSISTIGKAPPPRTNFSPSNGKPPRASCFICCVRKNAESNGSSGGLLQLQLGNQSSDENVPQMRSGVRKLFREAQQNILYLNKQRILAMEELDRVKRERRSLLDRIEQLERIKLMYTRKGCDKFSISAELLLRIDSMVLTSLIGSKEASEFRRLVMDSIGSIADYFSQIMHKQDTELLVELRHFPRKSRKSGNHIIHICTEMAPVASVGSLAPYVTGLSRALQRKGNLVEVILPKYASLNLNEVHGLREVEAEFHSYFNGQLHGNRLWTGVVCGIGVTFIEPLYYSAFFGCENIYGYSNDFERFTYFSRASLDYIVKAGKQPDVLHIHNWETSIVGPLFWDVFVKQGLGGTRIMLTCQSFESQCVEQPEKLALCGLDPYGLHCSDRLQDNNNSHLVNVLKAGVVYSNNVIIMSSMQTKGQIIHARSHGLEPTLTIHKYVLFNILQLGSVWILILWQVLFFAKGSRDAFACCNRLVVSQDCFSSGVYGAAFHLLIQLDCRDKLVVAPQGFNSSAWDPSVDKFLPQNYSADNMKGKSVCKVSLQQHLGLQEKASIVLVGCIFSDISNIELENLKTLLWMASRRGVQFVFMSSAQTPGLNSALEYFEEEFKDENMRFLNKYDESLAHLVLAGSDIMLCPSFDDTVLQIPLKAMRYGAMPILLDFTDSKYGHFVDGDVEGTEFSRYIKDTFSNMPLNQAIDELKNNPSKWDKKILDAMIKDFSWDAECCDIHISAYTAIKNLPNIESYI</sequence>
<dbReference type="Proteomes" id="UP000694930">
    <property type="component" value="Chromosome 2"/>
</dbReference>
<feature type="compositionally biased region" description="Polar residues" evidence="7">
    <location>
        <begin position="1"/>
        <end position="10"/>
    </location>
</feature>
<evidence type="ECO:0000256" key="8">
    <source>
        <dbReference type="SAM" id="Phobius"/>
    </source>
</evidence>
<evidence type="ECO:0000256" key="1">
    <source>
        <dbReference type="ARBA" id="ARBA00001478"/>
    </source>
</evidence>
<reference evidence="11" key="2">
    <citation type="submission" date="2025-08" db="UniProtKB">
        <authorList>
            <consortium name="RefSeq"/>
        </authorList>
    </citation>
    <scope>IDENTIFICATION</scope>
</reference>
<keyword evidence="5" id="KW-0808">Transferase</keyword>
<evidence type="ECO:0000313" key="10">
    <source>
        <dbReference type="Proteomes" id="UP000694930"/>
    </source>
</evidence>
<proteinExistence type="predicted"/>
<name>A0ABM1V4Y5_SOLPN</name>
<feature type="region of interest" description="Disordered" evidence="7">
    <location>
        <begin position="1"/>
        <end position="27"/>
    </location>
</feature>
<feature type="transmembrane region" description="Helical" evidence="8">
    <location>
        <begin position="443"/>
        <end position="463"/>
    </location>
</feature>
<evidence type="ECO:0000256" key="6">
    <source>
        <dbReference type="ARBA" id="ARBA00022922"/>
    </source>
</evidence>
<dbReference type="Pfam" id="PF08323">
    <property type="entry name" value="Glyco_transf_5"/>
    <property type="match status" value="1"/>
</dbReference>
<gene>
    <name evidence="11" type="primary">LOC107008795</name>
</gene>
<keyword evidence="6" id="KW-0750">Starch biosynthesis</keyword>
<keyword evidence="4" id="KW-0328">Glycosyltransferase</keyword>
<evidence type="ECO:0000256" key="4">
    <source>
        <dbReference type="ARBA" id="ARBA00022676"/>
    </source>
</evidence>
<evidence type="ECO:0000256" key="7">
    <source>
        <dbReference type="SAM" id="MobiDB-lite"/>
    </source>
</evidence>
<evidence type="ECO:0000259" key="9">
    <source>
        <dbReference type="Pfam" id="PF08323"/>
    </source>
</evidence>
<dbReference type="Gene3D" id="3.40.50.2000">
    <property type="entry name" value="Glycogen Phosphorylase B"/>
    <property type="match status" value="2"/>
</dbReference>
<evidence type="ECO:0000256" key="5">
    <source>
        <dbReference type="ARBA" id="ARBA00022679"/>
    </source>
</evidence>
<reference evidence="10" key="1">
    <citation type="journal article" date="2014" name="Nat. Genet.">
        <title>The genome of the stress-tolerant wild tomato species Solanum pennellii.</title>
        <authorList>
            <person name="Bolger A."/>
            <person name="Scossa F."/>
            <person name="Bolger M.E."/>
            <person name="Lanz C."/>
            <person name="Maumus F."/>
            <person name="Tohge T."/>
            <person name="Quesneville H."/>
            <person name="Alseekh S."/>
            <person name="Sorensen I."/>
            <person name="Lichtenstein G."/>
            <person name="Fich E.A."/>
            <person name="Conte M."/>
            <person name="Keller H."/>
            <person name="Schneeberger K."/>
            <person name="Schwacke R."/>
            <person name="Ofner I."/>
            <person name="Vrebalov J."/>
            <person name="Xu Y."/>
            <person name="Osorio S."/>
            <person name="Aflitos S.A."/>
            <person name="Schijlen E."/>
            <person name="Jimenez-Gomez J.M."/>
            <person name="Ryngajllo M."/>
            <person name="Kimura S."/>
            <person name="Kumar R."/>
            <person name="Koenig D."/>
            <person name="Headland L.R."/>
            <person name="Maloof J.N."/>
            <person name="Sinha N."/>
            <person name="van Ham R.C."/>
            <person name="Lankhorst R.K."/>
            <person name="Mao L."/>
            <person name="Vogel A."/>
            <person name="Arsova B."/>
            <person name="Panstruga R."/>
            <person name="Fei Z."/>
            <person name="Rose J.K."/>
            <person name="Zamir D."/>
            <person name="Carrari F."/>
            <person name="Giovannoni J.J."/>
            <person name="Weigel D."/>
            <person name="Usadel B."/>
            <person name="Fernie A.R."/>
        </authorList>
    </citation>
    <scope>NUCLEOTIDE SEQUENCE [LARGE SCALE GENOMIC DNA]</scope>
    <source>
        <strain evidence="10">cv. LA0716</strain>
    </source>
</reference>
<dbReference type="GeneID" id="107008795"/>
<feature type="domain" description="Starch synthase catalytic" evidence="9">
    <location>
        <begin position="199"/>
        <end position="437"/>
    </location>
</feature>
<protein>
    <recommendedName>
        <fullName evidence="3">starch synthase</fullName>
        <ecNumber evidence="3">2.4.1.21</ecNumber>
    </recommendedName>
</protein>
<dbReference type="PANTHER" id="PTHR46083:SF3">
    <property type="entry name" value="UDP-GLYCOSYLTRANSFERASE SUPERFAMILY PROTEIN"/>
    <property type="match status" value="1"/>
</dbReference>
<dbReference type="SUPFAM" id="SSF53756">
    <property type="entry name" value="UDP-Glycosyltransferase/glycogen phosphorylase"/>
    <property type="match status" value="2"/>
</dbReference>
<evidence type="ECO:0000313" key="11">
    <source>
        <dbReference type="RefSeq" id="XP_027770803.1"/>
    </source>
</evidence>
<dbReference type="RefSeq" id="XP_027770803.1">
    <property type="nucleotide sequence ID" value="XM_027915002.1"/>
</dbReference>
<keyword evidence="8" id="KW-0812">Transmembrane</keyword>
<keyword evidence="8" id="KW-0472">Membrane</keyword>
<dbReference type="EC" id="2.4.1.21" evidence="3"/>
<evidence type="ECO:0000256" key="3">
    <source>
        <dbReference type="ARBA" id="ARBA00012588"/>
    </source>
</evidence>